<evidence type="ECO:0000313" key="3">
    <source>
        <dbReference type="Proteomes" id="UP000232491"/>
    </source>
</evidence>
<evidence type="ECO:0000313" key="2">
    <source>
        <dbReference type="EMBL" id="AUE02951.1"/>
    </source>
</evidence>
<dbReference type="Proteomes" id="UP000232491">
    <property type="component" value="Chromosome"/>
</dbReference>
<keyword evidence="1" id="KW-0732">Signal</keyword>
<proteinExistence type="predicted"/>
<feature type="signal peptide" evidence="1">
    <location>
        <begin position="1"/>
        <end position="27"/>
    </location>
</feature>
<accession>A0A2K9BD52</accession>
<gene>
    <name evidence="2" type="ORF">BB215W447A_0931</name>
</gene>
<organism evidence="2 3">
    <name type="scientific">Bifidobacterium breve</name>
    <dbReference type="NCBI Taxonomy" id="1685"/>
    <lineage>
        <taxon>Bacteria</taxon>
        <taxon>Bacillati</taxon>
        <taxon>Actinomycetota</taxon>
        <taxon>Actinomycetes</taxon>
        <taxon>Bifidobacteriales</taxon>
        <taxon>Bifidobacteriaceae</taxon>
        <taxon>Bifidobacterium</taxon>
    </lineage>
</organism>
<sequence>MNKLQSTIGSTIIIIASFAIFSTPAYAEQNYTSNESINNAVSSIVSKEFNNRAQHDPSIAEIGPVTVELTQTFIQENGTDPSQLADIFLHNLDNITTNNTMDEKFNSPLILRGTQTYSACVSIFLMQIDIKWICQDFRASVLNGAVTNKLMLGTSYDKGIGIGAWSHNRNWFEQPTSKELDANYKGNVSAVIKGGSISYPLTVMAIFDVNASNLKQHFQ</sequence>
<dbReference type="EMBL" id="CP021558">
    <property type="protein sequence ID" value="AUE02951.1"/>
    <property type="molecule type" value="Genomic_DNA"/>
</dbReference>
<dbReference type="RefSeq" id="WP_157826225.1">
    <property type="nucleotide sequence ID" value="NZ_CP021558.1"/>
</dbReference>
<name>A0A2K9BD52_BIFBR</name>
<evidence type="ECO:0000256" key="1">
    <source>
        <dbReference type="SAM" id="SignalP"/>
    </source>
</evidence>
<protein>
    <submittedName>
        <fullName evidence="2">3 4-dihydroxy-2-butanone 4-phosphate synthase</fullName>
    </submittedName>
</protein>
<dbReference type="AlphaFoldDB" id="A0A2K9BD52"/>
<reference evidence="2 3" key="1">
    <citation type="submission" date="2017-05" db="EMBL/GenBank/DDBJ databases">
        <title>Comparative genomics and methylome analysis of the gut commensal Bifidobacterium breve.</title>
        <authorList>
            <person name="Bottacini F."/>
            <person name="Morrissey R."/>
            <person name="Roberts R.J."/>
            <person name="James K."/>
            <person name="van Breen J."/>
            <person name="Egan M."/>
            <person name="Lambert J."/>
            <person name="van Limpt K."/>
            <person name="Stanton C."/>
            <person name="Knol J."/>
            <person name="O' Connell Motherway M."/>
            <person name="van Sinderen D."/>
        </authorList>
    </citation>
    <scope>NUCLEOTIDE SEQUENCE [LARGE SCALE GENOMIC DNA]</scope>
    <source>
        <strain evidence="2 3">215W447a</strain>
    </source>
</reference>
<feature type="chain" id="PRO_5014662290" evidence="1">
    <location>
        <begin position="28"/>
        <end position="219"/>
    </location>
</feature>